<proteinExistence type="predicted"/>
<organism evidence="3 4">
    <name type="scientific">Streptomyces rubrolavendulae</name>
    <dbReference type="NCBI Taxonomy" id="285473"/>
    <lineage>
        <taxon>Bacteria</taxon>
        <taxon>Bacillati</taxon>
        <taxon>Actinomycetota</taxon>
        <taxon>Actinomycetes</taxon>
        <taxon>Kitasatosporales</taxon>
        <taxon>Streptomycetaceae</taxon>
        <taxon>Streptomyces</taxon>
    </lineage>
</organism>
<dbReference type="PATRIC" id="fig|285473.5.peg.1725"/>
<dbReference type="Pfam" id="PF07591">
    <property type="entry name" value="PT-HINT"/>
    <property type="match status" value="1"/>
</dbReference>
<dbReference type="InterPro" id="IPR003587">
    <property type="entry name" value="Hint_dom_N"/>
</dbReference>
<dbReference type="STRING" id="285473.A4G23_01663"/>
<dbReference type="KEGG" id="srn:A4G23_01663"/>
<dbReference type="InterPro" id="IPR036844">
    <property type="entry name" value="Hint_dom_sf"/>
</dbReference>
<dbReference type="SUPFAM" id="SSF51294">
    <property type="entry name" value="Hedgehog/intein (Hint) domain"/>
    <property type="match status" value="1"/>
</dbReference>
<name>A0A1D8G064_9ACTN</name>
<protein>
    <recommendedName>
        <fullName evidence="2">Hint domain-containing protein</fullName>
    </recommendedName>
</protein>
<dbReference type="InterPro" id="IPR030934">
    <property type="entry name" value="Intein_C"/>
</dbReference>
<dbReference type="SUPFAM" id="SSF110849">
    <property type="entry name" value="ParB/Sulfiredoxin"/>
    <property type="match status" value="1"/>
</dbReference>
<dbReference type="SMART" id="SM00306">
    <property type="entry name" value="HintN"/>
    <property type="match status" value="1"/>
</dbReference>
<keyword evidence="4" id="KW-1185">Reference proteome</keyword>
<dbReference type="PROSITE" id="PS50818">
    <property type="entry name" value="INTEIN_C_TER"/>
    <property type="match status" value="1"/>
</dbReference>
<dbReference type="EMBL" id="CP017316">
    <property type="protein sequence ID" value="AOT58842.1"/>
    <property type="molecule type" value="Genomic_DNA"/>
</dbReference>
<dbReference type="Gene3D" id="2.170.16.10">
    <property type="entry name" value="Hedgehog/Intein (Hint) domain"/>
    <property type="match status" value="1"/>
</dbReference>
<evidence type="ECO:0000313" key="3">
    <source>
        <dbReference type="EMBL" id="AOT58842.1"/>
    </source>
</evidence>
<feature type="domain" description="Hint" evidence="2">
    <location>
        <begin position="41"/>
        <end position="143"/>
    </location>
</feature>
<dbReference type="CDD" id="cd00081">
    <property type="entry name" value="Hint"/>
    <property type="match status" value="1"/>
</dbReference>
<dbReference type="AlphaFoldDB" id="A0A1D8G064"/>
<evidence type="ECO:0000256" key="1">
    <source>
        <dbReference type="SAM" id="Coils"/>
    </source>
</evidence>
<accession>A0A1D8G064</accession>
<reference evidence="3 4" key="1">
    <citation type="submission" date="2016-09" db="EMBL/GenBank/DDBJ databases">
        <title>Streptomyces rubrolavendulae MJM4426 Genome sequencing and assembly.</title>
        <authorList>
            <person name="Kim J.-G."/>
        </authorList>
    </citation>
    <scope>NUCLEOTIDE SEQUENCE [LARGE SCALE GENOMIC DNA]</scope>
    <source>
        <strain evidence="3 4">MJM4426</strain>
    </source>
</reference>
<dbReference type="Proteomes" id="UP000095349">
    <property type="component" value="Chromosome"/>
</dbReference>
<dbReference type="InterPro" id="IPR036086">
    <property type="entry name" value="ParB/Sulfiredoxin_sf"/>
</dbReference>
<keyword evidence="1" id="KW-0175">Coiled coil</keyword>
<gene>
    <name evidence="3" type="ORF">A4G23_01663</name>
</gene>
<feature type="coiled-coil region" evidence="1">
    <location>
        <begin position="11"/>
        <end position="38"/>
    </location>
</feature>
<evidence type="ECO:0000259" key="2">
    <source>
        <dbReference type="SMART" id="SM00306"/>
    </source>
</evidence>
<sequence length="298" mass="32914">MKGYFEAGKAVDRARGVLAKAQDKLAAARKKAAQLRLKTGCHSFLPGTLVLLEDGTTKPIEEVELGDKLKVTDPETGETTVREVAGTIVTEDDKHFVDLTIEGGTGRPEALISTTTHPFWVESENRWIEAGDLKPGMELRTADGDVTPVKFVRPFDKRQRTHDLTLTDIHTYYVLAEATPVLVHNCDTADPHSLKPTHEIEGNASTKKVKAYHDDMRRGDFDWGQSLISVVTHEDGTQYVVDGHHRLAAARMANVNVVGIRDVTAQLNDGGFLGYKNMDDVVESASTFLGNRLNRRKL</sequence>
<evidence type="ECO:0000313" key="4">
    <source>
        <dbReference type="Proteomes" id="UP000095349"/>
    </source>
</evidence>